<proteinExistence type="predicted"/>
<sequence length="72" mass="8107">MKVGYTTDYEPLFQRLRTRPGLCEMLSRCKSVFLSLCSGTYLCSAPNPVPMVFKCPGVGNEIWTYSNEYISG</sequence>
<dbReference type="Proteomes" id="UP000001075">
    <property type="component" value="Unassembled WGS sequence"/>
</dbReference>
<gene>
    <name evidence="1" type="ORF">I79_016933</name>
</gene>
<evidence type="ECO:0000313" key="2">
    <source>
        <dbReference type="Proteomes" id="UP000001075"/>
    </source>
</evidence>
<accession>G3I0P4</accession>
<reference evidence="2" key="1">
    <citation type="journal article" date="2011" name="Nat. Biotechnol.">
        <title>The genomic sequence of the Chinese hamster ovary (CHO)-K1 cell line.</title>
        <authorList>
            <person name="Xu X."/>
            <person name="Nagarajan H."/>
            <person name="Lewis N.E."/>
            <person name="Pan S."/>
            <person name="Cai Z."/>
            <person name="Liu X."/>
            <person name="Chen W."/>
            <person name="Xie M."/>
            <person name="Wang W."/>
            <person name="Hammond S."/>
            <person name="Andersen M.R."/>
            <person name="Neff N."/>
            <person name="Passarelli B."/>
            <person name="Koh W."/>
            <person name="Fan H.C."/>
            <person name="Wang J."/>
            <person name="Gui Y."/>
            <person name="Lee K.H."/>
            <person name="Betenbaugh M.J."/>
            <person name="Quake S.R."/>
            <person name="Famili I."/>
            <person name="Palsson B.O."/>
            <person name="Wang J."/>
        </authorList>
    </citation>
    <scope>NUCLEOTIDE SEQUENCE [LARGE SCALE GENOMIC DNA]</scope>
    <source>
        <strain evidence="2">CHO K1 cell line</strain>
    </source>
</reference>
<dbReference type="InParanoid" id="G3I0P4"/>
<evidence type="ECO:0000313" key="1">
    <source>
        <dbReference type="EMBL" id="EGW11834.1"/>
    </source>
</evidence>
<name>G3I0P4_CRIGR</name>
<dbReference type="AlphaFoldDB" id="G3I0P4"/>
<dbReference type="EMBL" id="JH001025">
    <property type="protein sequence ID" value="EGW11834.1"/>
    <property type="molecule type" value="Genomic_DNA"/>
</dbReference>
<protein>
    <submittedName>
        <fullName evidence="1">Uncharacterized protein</fullName>
    </submittedName>
</protein>
<organism evidence="1 2">
    <name type="scientific">Cricetulus griseus</name>
    <name type="common">Chinese hamster</name>
    <name type="synonym">Cricetulus barabensis griseus</name>
    <dbReference type="NCBI Taxonomy" id="10029"/>
    <lineage>
        <taxon>Eukaryota</taxon>
        <taxon>Metazoa</taxon>
        <taxon>Chordata</taxon>
        <taxon>Craniata</taxon>
        <taxon>Vertebrata</taxon>
        <taxon>Euteleostomi</taxon>
        <taxon>Mammalia</taxon>
        <taxon>Eutheria</taxon>
        <taxon>Euarchontoglires</taxon>
        <taxon>Glires</taxon>
        <taxon>Rodentia</taxon>
        <taxon>Myomorpha</taxon>
        <taxon>Muroidea</taxon>
        <taxon>Cricetidae</taxon>
        <taxon>Cricetinae</taxon>
        <taxon>Cricetulus</taxon>
    </lineage>
</organism>